<organism evidence="1 2">
    <name type="scientific">Clostridium mobile</name>
    <dbReference type="NCBI Taxonomy" id="2841512"/>
    <lineage>
        <taxon>Bacteria</taxon>
        <taxon>Bacillati</taxon>
        <taxon>Bacillota</taxon>
        <taxon>Clostridia</taxon>
        <taxon>Eubacteriales</taxon>
        <taxon>Clostridiaceae</taxon>
        <taxon>Clostridium</taxon>
    </lineage>
</organism>
<accession>A0ABS6EE81</accession>
<keyword evidence="2" id="KW-1185">Reference proteome</keyword>
<dbReference type="EMBL" id="JAHLQF010000001">
    <property type="protein sequence ID" value="MBU5483320.1"/>
    <property type="molecule type" value="Genomic_DNA"/>
</dbReference>
<evidence type="ECO:0000313" key="2">
    <source>
        <dbReference type="Proteomes" id="UP000726170"/>
    </source>
</evidence>
<dbReference type="Proteomes" id="UP000726170">
    <property type="component" value="Unassembled WGS sequence"/>
</dbReference>
<reference evidence="1 2" key="1">
    <citation type="submission" date="2021-06" db="EMBL/GenBank/DDBJ databases">
        <authorList>
            <person name="Sun Q."/>
            <person name="Li D."/>
        </authorList>
    </citation>
    <scope>NUCLEOTIDE SEQUENCE [LARGE SCALE GENOMIC DNA]</scope>
    <source>
        <strain evidence="1 2">MSJ-11</strain>
    </source>
</reference>
<evidence type="ECO:0000313" key="1">
    <source>
        <dbReference type="EMBL" id="MBU5483320.1"/>
    </source>
</evidence>
<proteinExistence type="predicted"/>
<sequence>MDSDKGSSWAFDINPPNGNYTKLLKNTSKIINIRNGRDTFSKGTYYKIKVKGYNKDGKIVAENEIMLRIPN</sequence>
<comment type="caution">
    <text evidence="1">The sequence shown here is derived from an EMBL/GenBank/DDBJ whole genome shotgun (WGS) entry which is preliminary data.</text>
</comment>
<protein>
    <submittedName>
        <fullName evidence="1">Phosphoesterase</fullName>
    </submittedName>
</protein>
<gene>
    <name evidence="1" type="ORF">KQI86_03200</name>
</gene>
<name>A0ABS6EE81_9CLOT</name>